<feature type="compositionally biased region" description="Basic residues" evidence="1">
    <location>
        <begin position="1"/>
        <end position="13"/>
    </location>
</feature>
<feature type="region of interest" description="Disordered" evidence="1">
    <location>
        <begin position="84"/>
        <end position="134"/>
    </location>
</feature>
<evidence type="ECO:0000256" key="1">
    <source>
        <dbReference type="SAM" id="MobiDB-lite"/>
    </source>
</evidence>
<sequence>MKRFGSLRRSKKRKEQDGLASRGQSQSPGPPGNKQTHHYTTYNPTFFSFSACHRSLRCLIVNSSGGATPPPGSPAIERLSLHSRTRSLSSADAGQRLSLPRTKPPIVPSSSPVPPNATSHQVSLRFASPRVERH</sequence>
<evidence type="ECO:0000313" key="2">
    <source>
        <dbReference type="EMBL" id="KAJ3594791.1"/>
    </source>
</evidence>
<dbReference type="AlphaFoldDB" id="A0A9Q0IF82"/>
<accession>A0A9Q0IF82</accession>
<dbReference type="EMBL" id="JANIIK010000111">
    <property type="protein sequence ID" value="KAJ3594791.1"/>
    <property type="molecule type" value="Genomic_DNA"/>
</dbReference>
<evidence type="ECO:0000313" key="3">
    <source>
        <dbReference type="Proteomes" id="UP001148018"/>
    </source>
</evidence>
<keyword evidence="3" id="KW-1185">Reference proteome</keyword>
<gene>
    <name evidence="2" type="ORF">NHX12_004097</name>
</gene>
<dbReference type="Proteomes" id="UP001148018">
    <property type="component" value="Unassembled WGS sequence"/>
</dbReference>
<feature type="region of interest" description="Disordered" evidence="1">
    <location>
        <begin position="1"/>
        <end position="40"/>
    </location>
</feature>
<feature type="compositionally biased region" description="Pro residues" evidence="1">
    <location>
        <begin position="102"/>
        <end position="115"/>
    </location>
</feature>
<organism evidence="2 3">
    <name type="scientific">Muraenolepis orangiensis</name>
    <name type="common">Patagonian moray cod</name>
    <dbReference type="NCBI Taxonomy" id="630683"/>
    <lineage>
        <taxon>Eukaryota</taxon>
        <taxon>Metazoa</taxon>
        <taxon>Chordata</taxon>
        <taxon>Craniata</taxon>
        <taxon>Vertebrata</taxon>
        <taxon>Euteleostomi</taxon>
        <taxon>Actinopterygii</taxon>
        <taxon>Neopterygii</taxon>
        <taxon>Teleostei</taxon>
        <taxon>Neoteleostei</taxon>
        <taxon>Acanthomorphata</taxon>
        <taxon>Zeiogadaria</taxon>
        <taxon>Gadariae</taxon>
        <taxon>Gadiformes</taxon>
        <taxon>Muraenolepidoidei</taxon>
        <taxon>Muraenolepididae</taxon>
        <taxon>Muraenolepis</taxon>
    </lineage>
</organism>
<proteinExistence type="predicted"/>
<name>A0A9Q0IF82_9TELE</name>
<reference evidence="2" key="1">
    <citation type="submission" date="2022-07" db="EMBL/GenBank/DDBJ databases">
        <title>Chromosome-level genome of Muraenolepis orangiensis.</title>
        <authorList>
            <person name="Kim J."/>
        </authorList>
    </citation>
    <scope>NUCLEOTIDE SEQUENCE</scope>
    <source>
        <strain evidence="2">KU_S4_2022</strain>
        <tissue evidence="2">Muscle</tissue>
    </source>
</reference>
<comment type="caution">
    <text evidence="2">The sequence shown here is derived from an EMBL/GenBank/DDBJ whole genome shotgun (WGS) entry which is preliminary data.</text>
</comment>
<protein>
    <submittedName>
        <fullName evidence="2">Uncharacterized protein</fullName>
    </submittedName>
</protein>